<dbReference type="RefSeq" id="WP_339089970.1">
    <property type="nucleotide sequence ID" value="NZ_LR743507.1"/>
</dbReference>
<dbReference type="AlphaFoldDB" id="A0A679J4H4"/>
<protein>
    <recommendedName>
        <fullName evidence="2">N-acetyltransferase</fullName>
    </recommendedName>
</protein>
<evidence type="ECO:0000313" key="1">
    <source>
        <dbReference type="EMBL" id="CAA2103526.1"/>
    </source>
</evidence>
<organism evidence="1">
    <name type="scientific">Variovorax paradoxus</name>
    <dbReference type="NCBI Taxonomy" id="34073"/>
    <lineage>
        <taxon>Bacteria</taxon>
        <taxon>Pseudomonadati</taxon>
        <taxon>Pseudomonadota</taxon>
        <taxon>Betaproteobacteria</taxon>
        <taxon>Burkholderiales</taxon>
        <taxon>Comamonadaceae</taxon>
        <taxon>Variovorax</taxon>
    </lineage>
</organism>
<gene>
    <name evidence="1" type="ORF">VVAX_02305</name>
</gene>
<sequence length="224" mass="25856">MTPGLALAPPLLSPFLLPLLPRFLALPPRWLLRPAELRIDVDPRRAKPADTLLPVHERMRALGDRLQDMPHLVLGDPGLRARCREADGELYVYIEDTRRDRLVGYTVFNRLIELDRRADRHIRAPHSQYDPAFQRRGLASAVYGWALAQGICLMSGARQSPGAHALWQCLSRQHEAGFVDLRARRLRYLGKEIEARTLTELHTRMFLLGDGWTLERFRREVRME</sequence>
<reference evidence="1" key="1">
    <citation type="submission" date="2019-12" db="EMBL/GenBank/DDBJ databases">
        <authorList>
            <person name="Cremers G."/>
        </authorList>
    </citation>
    <scope>NUCLEOTIDE SEQUENCE</scope>
    <source>
        <strain evidence="1">Vvax</strain>
    </source>
</reference>
<proteinExistence type="predicted"/>
<dbReference type="EMBL" id="LR743507">
    <property type="protein sequence ID" value="CAA2103526.1"/>
    <property type="molecule type" value="Genomic_DNA"/>
</dbReference>
<accession>A0A679J4H4</accession>
<evidence type="ECO:0008006" key="2">
    <source>
        <dbReference type="Google" id="ProtNLM"/>
    </source>
</evidence>
<name>A0A679J4H4_VARPD</name>